<feature type="domain" description="AGC-kinase C-terminal" evidence="8">
    <location>
        <begin position="402"/>
        <end position="469"/>
    </location>
</feature>
<dbReference type="PROSITE" id="PS50011">
    <property type="entry name" value="PROTEIN_KINASE_DOM"/>
    <property type="match status" value="1"/>
</dbReference>
<dbReference type="EMBL" id="JAANQT010000922">
    <property type="protein sequence ID" value="KAG1307576.1"/>
    <property type="molecule type" value="Genomic_DNA"/>
</dbReference>
<gene>
    <name evidence="9" type="ORF">G6F64_006707</name>
</gene>
<proteinExistence type="predicted"/>
<dbReference type="InterPro" id="IPR000719">
    <property type="entry name" value="Prot_kinase_dom"/>
</dbReference>
<dbReference type="InterPro" id="IPR017892">
    <property type="entry name" value="Pkinase_C"/>
</dbReference>
<reference evidence="9" key="1">
    <citation type="journal article" date="2020" name="Microb. Genom.">
        <title>Genetic diversity of clinical and environmental Mucorales isolates obtained from an investigation of mucormycosis cases among solid organ transplant recipients.</title>
        <authorList>
            <person name="Nguyen M.H."/>
            <person name="Kaul D."/>
            <person name="Muto C."/>
            <person name="Cheng S.J."/>
            <person name="Richter R.A."/>
            <person name="Bruno V.M."/>
            <person name="Liu G."/>
            <person name="Beyhan S."/>
            <person name="Sundermann A.J."/>
            <person name="Mounaud S."/>
            <person name="Pasculle A.W."/>
            <person name="Nierman W.C."/>
            <person name="Driscoll E."/>
            <person name="Cumbie R."/>
            <person name="Clancy C.J."/>
            <person name="Dupont C.L."/>
        </authorList>
    </citation>
    <scope>NUCLEOTIDE SEQUENCE</scope>
    <source>
        <strain evidence="9">GL11</strain>
    </source>
</reference>
<dbReference type="PROSITE" id="PS00108">
    <property type="entry name" value="PROTEIN_KINASE_ST"/>
    <property type="match status" value="1"/>
</dbReference>
<dbReference type="SMART" id="SM00133">
    <property type="entry name" value="S_TK_X"/>
    <property type="match status" value="1"/>
</dbReference>
<feature type="domain" description="Protein kinase" evidence="7">
    <location>
        <begin position="137"/>
        <end position="401"/>
    </location>
</feature>
<dbReference type="SMART" id="SM00220">
    <property type="entry name" value="S_TKc"/>
    <property type="match status" value="1"/>
</dbReference>
<evidence type="ECO:0000259" key="8">
    <source>
        <dbReference type="PROSITE" id="PS51285"/>
    </source>
</evidence>
<dbReference type="PANTHER" id="PTHR24351">
    <property type="entry name" value="RIBOSOMAL PROTEIN S6 KINASE"/>
    <property type="match status" value="1"/>
</dbReference>
<keyword evidence="10" id="KW-1185">Reference proteome</keyword>
<dbReference type="Pfam" id="PF00433">
    <property type="entry name" value="Pkinase_C"/>
    <property type="match status" value="1"/>
</dbReference>
<dbReference type="GO" id="GO:0004674">
    <property type="term" value="F:protein serine/threonine kinase activity"/>
    <property type="evidence" value="ECO:0007669"/>
    <property type="project" value="UniProtKB-KW"/>
</dbReference>
<dbReference type="AlphaFoldDB" id="A0A9P6X863"/>
<dbReference type="CDD" id="cd05123">
    <property type="entry name" value="STKc_AGC"/>
    <property type="match status" value="1"/>
</dbReference>
<dbReference type="FunFam" id="1.10.510.10:FF:000008">
    <property type="entry name" value="Non-specific serine/threonine protein kinase"/>
    <property type="match status" value="1"/>
</dbReference>
<dbReference type="Pfam" id="PF00069">
    <property type="entry name" value="Pkinase"/>
    <property type="match status" value="1"/>
</dbReference>
<evidence type="ECO:0000256" key="4">
    <source>
        <dbReference type="ARBA" id="ARBA00022741"/>
    </source>
</evidence>
<evidence type="ECO:0000256" key="6">
    <source>
        <dbReference type="ARBA" id="ARBA00022840"/>
    </source>
</evidence>
<keyword evidence="6" id="KW-0067">ATP-binding</keyword>
<evidence type="ECO:0000313" key="10">
    <source>
        <dbReference type="Proteomes" id="UP000716291"/>
    </source>
</evidence>
<dbReference type="InterPro" id="IPR011009">
    <property type="entry name" value="Kinase-like_dom_sf"/>
</dbReference>
<keyword evidence="1" id="KW-0723">Serine/threonine-protein kinase</keyword>
<sequence>MPSTSQSQITVIETTLAIQQNMLSIQLYYPKNKISFPALQNPKRQVSRHRSFQDLLPFPRKSNADKIQKYLERCFHHPIISASSILRDFTRVQRDEDAILESQKTFHTLTPSCDHFVTAPLDLMKDIPPLPTTLDDFDLIKVLGKGCIGKVLLVKSKRDQQLYALKAIQKNWVLKQKEFIHTKAERDILIRQRYQPFLIHLHHVFQTPSTLFLLLDYHPGGDIATRLCAISRFTSEQTRFYAAEIIQGLSVLHKQGIVYRDLKPENVLISRDGHVVLTDFGLSKMFTKEDMDENDVPLTSTFCGTAEYLAPEILLGEPYTFVVDFWSLGTLLFEMLAGRTPFWAETHMDMYRRVIEDPLDFPPSWDYDTCSFLSGLLEKEASERLGWGEDGIDDIKAHSYFDTVDWNFVIERRLRPPYVPVIKDETDISHFDDMFTSMPVRISQSSAMQEQDPFESFDFDSLLIEFQRQNKPRKRPSASCPLACLNSEPANKKQVTYHQGSAPVQAKHTTKLMNQAMYSATFNSSHSVYSALTVENNQQVTSSLVGHYYSSS</sequence>
<dbReference type="InterPro" id="IPR000961">
    <property type="entry name" value="AGC-kinase_C"/>
</dbReference>
<comment type="caution">
    <text evidence="9">The sequence shown here is derived from an EMBL/GenBank/DDBJ whole genome shotgun (WGS) entry which is preliminary data.</text>
</comment>
<evidence type="ECO:0000256" key="2">
    <source>
        <dbReference type="ARBA" id="ARBA00022553"/>
    </source>
</evidence>
<evidence type="ECO:0000259" key="7">
    <source>
        <dbReference type="PROSITE" id="PS50011"/>
    </source>
</evidence>
<dbReference type="PROSITE" id="PS51285">
    <property type="entry name" value="AGC_KINASE_CTER"/>
    <property type="match status" value="1"/>
</dbReference>
<dbReference type="GO" id="GO:0005524">
    <property type="term" value="F:ATP binding"/>
    <property type="evidence" value="ECO:0007669"/>
    <property type="project" value="UniProtKB-KW"/>
</dbReference>
<organism evidence="9 10">
    <name type="scientific">Rhizopus oryzae</name>
    <name type="common">Mucormycosis agent</name>
    <name type="synonym">Rhizopus arrhizus var. delemar</name>
    <dbReference type="NCBI Taxonomy" id="64495"/>
    <lineage>
        <taxon>Eukaryota</taxon>
        <taxon>Fungi</taxon>
        <taxon>Fungi incertae sedis</taxon>
        <taxon>Mucoromycota</taxon>
        <taxon>Mucoromycotina</taxon>
        <taxon>Mucoromycetes</taxon>
        <taxon>Mucorales</taxon>
        <taxon>Mucorineae</taxon>
        <taxon>Rhizopodaceae</taxon>
        <taxon>Rhizopus</taxon>
    </lineage>
</organism>
<evidence type="ECO:0000256" key="5">
    <source>
        <dbReference type="ARBA" id="ARBA00022777"/>
    </source>
</evidence>
<evidence type="ECO:0000256" key="1">
    <source>
        <dbReference type="ARBA" id="ARBA00022527"/>
    </source>
</evidence>
<evidence type="ECO:0000313" key="9">
    <source>
        <dbReference type="EMBL" id="KAG1307576.1"/>
    </source>
</evidence>
<accession>A0A9P6X863</accession>
<keyword evidence="3" id="KW-0808">Transferase</keyword>
<dbReference type="SUPFAM" id="SSF56112">
    <property type="entry name" value="Protein kinase-like (PK-like)"/>
    <property type="match status" value="1"/>
</dbReference>
<name>A0A9P6X863_RHIOR</name>
<evidence type="ECO:0000256" key="3">
    <source>
        <dbReference type="ARBA" id="ARBA00022679"/>
    </source>
</evidence>
<dbReference type="InterPro" id="IPR008271">
    <property type="entry name" value="Ser/Thr_kinase_AS"/>
</dbReference>
<dbReference type="Gene3D" id="3.30.200.20">
    <property type="entry name" value="Phosphorylase Kinase, domain 1"/>
    <property type="match status" value="1"/>
</dbReference>
<keyword evidence="2" id="KW-0597">Phosphoprotein</keyword>
<keyword evidence="4" id="KW-0547">Nucleotide-binding</keyword>
<protein>
    <submittedName>
        <fullName evidence="9">Uncharacterized protein</fullName>
    </submittedName>
</protein>
<dbReference type="InterPro" id="IPR045270">
    <property type="entry name" value="STKc_AGC"/>
</dbReference>
<dbReference type="Gene3D" id="1.10.510.10">
    <property type="entry name" value="Transferase(Phosphotransferase) domain 1"/>
    <property type="match status" value="1"/>
</dbReference>
<keyword evidence="5" id="KW-0418">Kinase</keyword>
<dbReference type="Proteomes" id="UP000716291">
    <property type="component" value="Unassembled WGS sequence"/>
</dbReference>